<dbReference type="InterPro" id="IPR022781">
    <property type="entry name" value="Flagellar_biosynth_FliO"/>
</dbReference>
<keyword evidence="6" id="KW-0282">Flagellum</keyword>
<sequence length="115" mass="13262">MDSSFWFMLLKIFIFLPIILLIFYISMKFGGSKLQTLQNGRFIKVLERVGLSKENSLLVVKIGEKGYVLSSCNGKIEKLIELEASELAQVEAVKELPQYTSFKDLYEKVFKKKED</sequence>
<evidence type="ECO:0000256" key="1">
    <source>
        <dbReference type="ARBA" id="ARBA00022475"/>
    </source>
</evidence>
<protein>
    <recommendedName>
        <fullName evidence="5">Flagellar protein</fullName>
    </recommendedName>
</protein>
<comment type="caution">
    <text evidence="6">The sequence shown here is derived from an EMBL/GenBank/DDBJ whole genome shotgun (WGS) entry which is preliminary data.</text>
</comment>
<evidence type="ECO:0000256" key="3">
    <source>
        <dbReference type="ARBA" id="ARBA00022989"/>
    </source>
</evidence>
<dbReference type="Proteomes" id="UP001623591">
    <property type="component" value="Unassembled WGS sequence"/>
</dbReference>
<keyword evidence="6" id="KW-0966">Cell projection</keyword>
<keyword evidence="6" id="KW-0969">Cilium</keyword>
<accession>A0ABW8T2L3</accession>
<keyword evidence="7" id="KW-1185">Reference proteome</keyword>
<keyword evidence="2 5" id="KW-0812">Transmembrane</keyword>
<comment type="subcellular location">
    <subcellularLocation>
        <location evidence="5">Cell membrane</location>
    </subcellularLocation>
    <subcellularLocation>
        <location evidence="5">Bacterial flagellum basal body</location>
    </subcellularLocation>
</comment>
<gene>
    <name evidence="6" type="primary">fliO</name>
    <name evidence="6" type="ORF">ACJDUG_07285</name>
</gene>
<keyword evidence="1 5" id="KW-1003">Cell membrane</keyword>
<evidence type="ECO:0000313" key="6">
    <source>
        <dbReference type="EMBL" id="MFL0246769.1"/>
    </source>
</evidence>
<keyword evidence="5" id="KW-0975">Bacterial flagellum</keyword>
<name>A0ABW8T2L3_9CLOT</name>
<dbReference type="Pfam" id="PF04347">
    <property type="entry name" value="FliO"/>
    <property type="match status" value="1"/>
</dbReference>
<keyword evidence="3 5" id="KW-1133">Transmembrane helix</keyword>
<dbReference type="EMBL" id="JBJHZZ010000003">
    <property type="protein sequence ID" value="MFL0246769.1"/>
    <property type="molecule type" value="Genomic_DNA"/>
</dbReference>
<organism evidence="6 7">
    <name type="scientific">Candidatus Clostridium stratigraminis</name>
    <dbReference type="NCBI Taxonomy" id="3381661"/>
    <lineage>
        <taxon>Bacteria</taxon>
        <taxon>Bacillati</taxon>
        <taxon>Bacillota</taxon>
        <taxon>Clostridia</taxon>
        <taxon>Eubacteriales</taxon>
        <taxon>Clostridiaceae</taxon>
        <taxon>Clostridium</taxon>
    </lineage>
</organism>
<comment type="similarity">
    <text evidence="5">Belongs to the FliO/MopB family.</text>
</comment>
<keyword evidence="4 5" id="KW-0472">Membrane</keyword>
<reference evidence="6 7" key="1">
    <citation type="submission" date="2024-11" db="EMBL/GenBank/DDBJ databases">
        <authorList>
            <person name="Heng Y.C."/>
            <person name="Lim A.C.H."/>
            <person name="Lee J.K.Y."/>
            <person name="Kittelmann S."/>
        </authorList>
    </citation>
    <scope>NUCLEOTIDE SEQUENCE [LARGE SCALE GENOMIC DNA]</scope>
    <source>
        <strain evidence="6 7">WILCCON 0185</strain>
    </source>
</reference>
<evidence type="ECO:0000256" key="2">
    <source>
        <dbReference type="ARBA" id="ARBA00022692"/>
    </source>
</evidence>
<dbReference type="RefSeq" id="WP_406769236.1">
    <property type="nucleotide sequence ID" value="NZ_JBJHZZ010000003.1"/>
</dbReference>
<proteinExistence type="inferred from homology"/>
<evidence type="ECO:0000313" key="7">
    <source>
        <dbReference type="Proteomes" id="UP001623591"/>
    </source>
</evidence>
<feature type="transmembrane region" description="Helical" evidence="5">
    <location>
        <begin position="6"/>
        <end position="25"/>
    </location>
</feature>
<evidence type="ECO:0000256" key="5">
    <source>
        <dbReference type="RuleBase" id="RU362064"/>
    </source>
</evidence>
<evidence type="ECO:0000256" key="4">
    <source>
        <dbReference type="ARBA" id="ARBA00023136"/>
    </source>
</evidence>
<dbReference type="NCBIfam" id="TIGR03500">
    <property type="entry name" value="FliO_TIGR"/>
    <property type="match status" value="1"/>
</dbReference>